<organism evidence="1 2">
    <name type="scientific">Inhella proteolytica</name>
    <dbReference type="NCBI Taxonomy" id="2795029"/>
    <lineage>
        <taxon>Bacteria</taxon>
        <taxon>Pseudomonadati</taxon>
        <taxon>Pseudomonadota</taxon>
        <taxon>Betaproteobacteria</taxon>
        <taxon>Burkholderiales</taxon>
        <taxon>Sphaerotilaceae</taxon>
        <taxon>Inhella</taxon>
    </lineage>
</organism>
<name>A0A931NGP5_9BURK</name>
<dbReference type="EMBL" id="JAEDAK010000002">
    <property type="protein sequence ID" value="MBH9576289.1"/>
    <property type="molecule type" value="Genomic_DNA"/>
</dbReference>
<comment type="caution">
    <text evidence="1">The sequence shown here is derived from an EMBL/GenBank/DDBJ whole genome shotgun (WGS) entry which is preliminary data.</text>
</comment>
<keyword evidence="2" id="KW-1185">Reference proteome</keyword>
<dbReference type="RefSeq" id="WP_198109888.1">
    <property type="nucleotide sequence ID" value="NZ_JAEDAK010000002.1"/>
</dbReference>
<proteinExistence type="predicted"/>
<accession>A0A931NGP5</accession>
<gene>
    <name evidence="1" type="ORF">I7X39_05135</name>
</gene>
<sequence>MSTPPFVEREFPSRIANLGFFVELPQNWQPLELPDEEPDFSDARKLFGLAGAHAPYAALVFTAAARPAFDDGTVQDWARWLIEQHGVDLRTLGPGQLGSLPAILGQCAPESDMGPMQTHFAFAEDGGRLIHLSLTGPEELQAQTWQAWQQVLRSFRLAAPQGPSVPLAPAPAVHQAPADAPVADVGQFALPGGQATLQQEHPLQQAWLNQGRGFAPPIRAADEANGRAWVASMALKAVLALPTGWHALDDSRRLLLLHPDNSVQISLERLAAPAGLEALLDQIEAQTRADYPAPQFLRLQCGPVLGLAVRGIADGEQALEQMHLLLALDEGWAVRARATATPAAASQAGDLAEALLHSLQFEAAPAEAEAPEDDERPEWARAASVLEAQGRLAEAERVMLDGCPYQGVLISVAEMYRREMARCAQRGDAAAVAAAREAAVRWAHAYAASATSGGEGVALSRERDAFLASLD</sequence>
<protein>
    <submittedName>
        <fullName evidence="1">Uncharacterized protein</fullName>
    </submittedName>
</protein>
<reference evidence="1" key="1">
    <citation type="submission" date="2020-12" db="EMBL/GenBank/DDBJ databases">
        <title>The genome sequence of Inhella sp. 1Y17.</title>
        <authorList>
            <person name="Liu Y."/>
        </authorList>
    </citation>
    <scope>NUCLEOTIDE SEQUENCE</scope>
    <source>
        <strain evidence="1">1Y17</strain>
    </source>
</reference>
<evidence type="ECO:0000313" key="2">
    <source>
        <dbReference type="Proteomes" id="UP000613266"/>
    </source>
</evidence>
<dbReference type="AlphaFoldDB" id="A0A931NGP5"/>
<evidence type="ECO:0000313" key="1">
    <source>
        <dbReference type="EMBL" id="MBH9576289.1"/>
    </source>
</evidence>
<dbReference type="Proteomes" id="UP000613266">
    <property type="component" value="Unassembled WGS sequence"/>
</dbReference>